<dbReference type="PANTHER" id="PTHR11830">
    <property type="entry name" value="40S RIBOSOMAL PROTEIN S3A"/>
    <property type="match status" value="1"/>
</dbReference>
<keyword evidence="7" id="KW-1185">Reference proteome</keyword>
<keyword evidence="2 4" id="KW-0689">Ribosomal protein</keyword>
<evidence type="ECO:0000313" key="6">
    <source>
        <dbReference type="EMBL" id="KAA8498213.1"/>
    </source>
</evidence>
<keyword evidence="1 4" id="KW-0963">Cytoplasm</keyword>
<organism evidence="6 7">
    <name type="scientific">Porphyridium purpureum</name>
    <name type="common">Red alga</name>
    <name type="synonym">Porphyridium cruentum</name>
    <dbReference type="NCBI Taxonomy" id="35688"/>
    <lineage>
        <taxon>Eukaryota</taxon>
        <taxon>Rhodophyta</taxon>
        <taxon>Bangiophyceae</taxon>
        <taxon>Porphyridiales</taxon>
        <taxon>Porphyridiaceae</taxon>
        <taxon>Porphyridium</taxon>
    </lineage>
</organism>
<dbReference type="AlphaFoldDB" id="A0A5J4Z5U1"/>
<evidence type="ECO:0000256" key="3">
    <source>
        <dbReference type="ARBA" id="ARBA00023274"/>
    </source>
</evidence>
<gene>
    <name evidence="6" type="ORF">FVE85_5798</name>
</gene>
<reference evidence="7" key="1">
    <citation type="journal article" date="2019" name="Nat. Commun.">
        <title>Expansion of phycobilisome linker gene families in mesophilic red algae.</title>
        <authorList>
            <person name="Lee J."/>
            <person name="Kim D."/>
            <person name="Bhattacharya D."/>
            <person name="Yoon H.S."/>
        </authorList>
    </citation>
    <scope>NUCLEOTIDE SEQUENCE [LARGE SCALE GENOMIC DNA]</scope>
    <source>
        <strain evidence="7">CCMP 1328</strain>
    </source>
</reference>
<comment type="subunit">
    <text evidence="4">Component of the small ribosomal subunit. Mature ribosomes consist of a small (40S) and a large (60S) subunit. The 40S subunit contains about 33 different proteins and 1 molecule of RNA (18S). The 60S subunit contains about 49 different proteins and 3 molecules of RNA (25S, 5.8S and 5S).</text>
</comment>
<feature type="region of interest" description="Disordered" evidence="5">
    <location>
        <begin position="1"/>
        <end position="20"/>
    </location>
</feature>
<dbReference type="InterPro" id="IPR027500">
    <property type="entry name" value="Ribosomal_eS1_euk"/>
</dbReference>
<dbReference type="OMA" id="TRFKGHE"/>
<comment type="subcellular location">
    <subcellularLocation>
        <location evidence="4">Cytoplasm</location>
    </subcellularLocation>
</comment>
<evidence type="ECO:0000256" key="5">
    <source>
        <dbReference type="SAM" id="MobiDB-lite"/>
    </source>
</evidence>
<sequence length="264" mass="29745">MAVGKNKRLSKKGKGNKKRASDPFLKKEWFDVKAPSMFKVRQVGKTLINRTQGTKIASEGLKDRVYEVSLADLNGDESLALRKMKLRCEEVNGKSCLTQFYGMDFSRDKLCAMVRKWQTLIEANVDVKTTDGYVLRMFCIGFTKRRQFQVRKTSYAQSSHIRMIRKRMVDIMTREAQSSDLKELVNKLVPETIGAEIEKACTRIYPLQNVHIRKVKLLKAPRFDITKLMELHQGGATEDVGVGVAPVAAEVVGAEGADLTEVVA</sequence>
<evidence type="ECO:0000256" key="4">
    <source>
        <dbReference type="HAMAP-Rule" id="MF_03122"/>
    </source>
</evidence>
<dbReference type="HAMAP" id="MF_03122">
    <property type="entry name" value="Ribosomal_eS1_euk"/>
    <property type="match status" value="1"/>
</dbReference>
<protein>
    <recommendedName>
        <fullName evidence="4">Small ribosomal subunit protein eS1</fullName>
    </recommendedName>
</protein>
<dbReference type="OrthoDB" id="9834376at2759"/>
<evidence type="ECO:0000313" key="7">
    <source>
        <dbReference type="Proteomes" id="UP000324585"/>
    </source>
</evidence>
<comment type="similarity">
    <text evidence="4">Belongs to the eukaryotic ribosomal protein eS1 family.</text>
</comment>
<keyword evidence="3 4" id="KW-0687">Ribonucleoprotein</keyword>
<dbReference type="GO" id="GO:0022627">
    <property type="term" value="C:cytosolic small ribosomal subunit"/>
    <property type="evidence" value="ECO:0007669"/>
    <property type="project" value="UniProtKB-UniRule"/>
</dbReference>
<feature type="initiator methionine" description="Removed" evidence="4">
    <location>
        <position position="1"/>
    </location>
</feature>
<dbReference type="EMBL" id="VRMN01000001">
    <property type="protein sequence ID" value="KAA8498213.1"/>
    <property type="molecule type" value="Genomic_DNA"/>
</dbReference>
<dbReference type="GO" id="GO:0003735">
    <property type="term" value="F:structural constituent of ribosome"/>
    <property type="evidence" value="ECO:0007669"/>
    <property type="project" value="UniProtKB-UniRule"/>
</dbReference>
<proteinExistence type="inferred from homology"/>
<dbReference type="Proteomes" id="UP000324585">
    <property type="component" value="Unassembled WGS sequence"/>
</dbReference>
<comment type="caution">
    <text evidence="6">The sequence shown here is derived from an EMBL/GenBank/DDBJ whole genome shotgun (WGS) entry which is preliminary data.</text>
</comment>
<evidence type="ECO:0000256" key="2">
    <source>
        <dbReference type="ARBA" id="ARBA00022980"/>
    </source>
</evidence>
<evidence type="ECO:0000256" key="1">
    <source>
        <dbReference type="ARBA" id="ARBA00022490"/>
    </source>
</evidence>
<dbReference type="InterPro" id="IPR001593">
    <property type="entry name" value="Ribosomal_eS1"/>
</dbReference>
<name>A0A5J4Z5U1_PORPP</name>
<dbReference type="SMART" id="SM01397">
    <property type="entry name" value="Ribosomal_S3Ae"/>
    <property type="match status" value="1"/>
</dbReference>
<feature type="compositionally biased region" description="Basic residues" evidence="5">
    <location>
        <begin position="1"/>
        <end position="18"/>
    </location>
</feature>
<dbReference type="GO" id="GO:0006412">
    <property type="term" value="P:translation"/>
    <property type="evidence" value="ECO:0007669"/>
    <property type="project" value="UniProtKB-UniRule"/>
</dbReference>
<accession>A0A5J4Z5U1</accession>
<dbReference type="Pfam" id="PF01015">
    <property type="entry name" value="Ribosomal_S3Ae"/>
    <property type="match status" value="1"/>
</dbReference>